<evidence type="ECO:0008006" key="4">
    <source>
        <dbReference type="Google" id="ProtNLM"/>
    </source>
</evidence>
<dbReference type="Pfam" id="PF02646">
    <property type="entry name" value="RmuC"/>
    <property type="match status" value="1"/>
</dbReference>
<protein>
    <recommendedName>
        <fullName evidence="4">DNA recombination protein RmuC</fullName>
    </recommendedName>
</protein>
<dbReference type="PANTHER" id="PTHR30563:SF0">
    <property type="entry name" value="DNA RECOMBINATION PROTEIN RMUC"/>
    <property type="match status" value="1"/>
</dbReference>
<keyword evidence="2" id="KW-0233">DNA recombination</keyword>
<dbReference type="AlphaFoldDB" id="A0A381P530"/>
<name>A0A381P530_9ZZZZ</name>
<sequence length="277" mass="32281">MGALNLYLSKKNSSKHEYEEVLEKQENSLINLNNDIQSFKEPLSRLRNFLSGGTQAGSFGEWNLESIIKDIFSENQYEKNIEIIPNSGQRVEFAIRLQDDLLMPIDAKFPSGLYDTYLEATESMDVERVRKCKQQIERHIKNEAKSISEKYTQEGITTDHAIMYLPSESLFQLIMSLNIKEEIFRDFKILMLGPNSLAAYIISIHMGFRTLALNERTTEIIKEFGQLKKEFEKFSNSTDELRKKADSMIKTIDTHEIREKQMSRSIERMERLDQDND</sequence>
<keyword evidence="1" id="KW-0175">Coiled coil</keyword>
<proteinExistence type="predicted"/>
<evidence type="ECO:0000313" key="3">
    <source>
        <dbReference type="EMBL" id="SUZ61409.1"/>
    </source>
</evidence>
<gene>
    <name evidence="3" type="ORF">METZ01_LOCUS14263</name>
</gene>
<dbReference type="GO" id="GO:0006310">
    <property type="term" value="P:DNA recombination"/>
    <property type="evidence" value="ECO:0007669"/>
    <property type="project" value="UniProtKB-KW"/>
</dbReference>
<dbReference type="PANTHER" id="PTHR30563">
    <property type="entry name" value="DNA RECOMBINATION PROTEIN RMUC"/>
    <property type="match status" value="1"/>
</dbReference>
<evidence type="ECO:0000256" key="2">
    <source>
        <dbReference type="ARBA" id="ARBA00023172"/>
    </source>
</evidence>
<reference evidence="3" key="1">
    <citation type="submission" date="2018-05" db="EMBL/GenBank/DDBJ databases">
        <authorList>
            <person name="Lanie J.A."/>
            <person name="Ng W.-L."/>
            <person name="Kazmierczak K.M."/>
            <person name="Andrzejewski T.M."/>
            <person name="Davidsen T.M."/>
            <person name="Wayne K.J."/>
            <person name="Tettelin H."/>
            <person name="Glass J.I."/>
            <person name="Rusch D."/>
            <person name="Podicherti R."/>
            <person name="Tsui H.-C.T."/>
            <person name="Winkler M.E."/>
        </authorList>
    </citation>
    <scope>NUCLEOTIDE SEQUENCE</scope>
</reference>
<organism evidence="3">
    <name type="scientific">marine metagenome</name>
    <dbReference type="NCBI Taxonomy" id="408172"/>
    <lineage>
        <taxon>unclassified sequences</taxon>
        <taxon>metagenomes</taxon>
        <taxon>ecological metagenomes</taxon>
    </lineage>
</organism>
<dbReference type="InterPro" id="IPR003798">
    <property type="entry name" value="DNA_recombination_RmuC"/>
</dbReference>
<evidence type="ECO:0000256" key="1">
    <source>
        <dbReference type="ARBA" id="ARBA00023054"/>
    </source>
</evidence>
<dbReference type="EMBL" id="UINC01000800">
    <property type="protein sequence ID" value="SUZ61409.1"/>
    <property type="molecule type" value="Genomic_DNA"/>
</dbReference>
<accession>A0A381P530</accession>